<protein>
    <submittedName>
        <fullName evidence="1">Uncharacterized protein</fullName>
    </submittedName>
</protein>
<dbReference type="Proteomes" id="UP000010847">
    <property type="component" value="Chromosome"/>
</dbReference>
<dbReference type="KEGG" id="dmt:DESME_12045"/>
<organism evidence="1 2">
    <name type="scientific">Desulfitobacterium metallireducens DSM 15288</name>
    <dbReference type="NCBI Taxonomy" id="871968"/>
    <lineage>
        <taxon>Bacteria</taxon>
        <taxon>Bacillati</taxon>
        <taxon>Bacillota</taxon>
        <taxon>Clostridia</taxon>
        <taxon>Eubacteriales</taxon>
        <taxon>Desulfitobacteriaceae</taxon>
        <taxon>Desulfitobacterium</taxon>
    </lineage>
</organism>
<accession>W0EGK1</accession>
<evidence type="ECO:0000313" key="1">
    <source>
        <dbReference type="EMBL" id="AHF08648.1"/>
    </source>
</evidence>
<proteinExistence type="predicted"/>
<dbReference type="STRING" id="871968.DESME_12045"/>
<name>W0EGK1_9FIRM</name>
<dbReference type="HOGENOM" id="CLU_3288502_0_0_9"/>
<reference evidence="1 2" key="1">
    <citation type="submission" date="2013-12" db="EMBL/GenBank/DDBJ databases">
        <authorList>
            <consortium name="DOE Joint Genome Institute"/>
            <person name="Smidt H."/>
            <person name="Huntemann M."/>
            <person name="Han J."/>
            <person name="Chen A."/>
            <person name="Kyrpides N."/>
            <person name="Mavromatis K."/>
            <person name="Markowitz V."/>
            <person name="Palaniappan K."/>
            <person name="Ivanova N."/>
            <person name="Schaumberg A."/>
            <person name="Pati A."/>
            <person name="Liolios K."/>
            <person name="Nordberg H.P."/>
            <person name="Cantor M.N."/>
            <person name="Hua S.X."/>
            <person name="Woyke T."/>
        </authorList>
    </citation>
    <scope>NUCLEOTIDE SEQUENCE [LARGE SCALE GENOMIC DNA]</scope>
    <source>
        <strain evidence="2">DSM 15288</strain>
    </source>
</reference>
<gene>
    <name evidence="1" type="ORF">DESME_12045</name>
</gene>
<dbReference type="AlphaFoldDB" id="W0EGK1"/>
<dbReference type="EMBL" id="CP007032">
    <property type="protein sequence ID" value="AHF08648.1"/>
    <property type="molecule type" value="Genomic_DNA"/>
</dbReference>
<dbReference type="RefSeq" id="WP_282432810.1">
    <property type="nucleotide sequence ID" value="NZ_CP007032.1"/>
</dbReference>
<sequence length="40" mass="4375">MTKNCGILYQRLKASLEDNAVSGRVASHPSVHLALLGWHT</sequence>
<evidence type="ECO:0000313" key="2">
    <source>
        <dbReference type="Proteomes" id="UP000010847"/>
    </source>
</evidence>
<keyword evidence="2" id="KW-1185">Reference proteome</keyword>